<organism evidence="6 7">
    <name type="scientific">Litorilinea aerophila</name>
    <dbReference type="NCBI Taxonomy" id="1204385"/>
    <lineage>
        <taxon>Bacteria</taxon>
        <taxon>Bacillati</taxon>
        <taxon>Chloroflexota</taxon>
        <taxon>Caldilineae</taxon>
        <taxon>Caldilineales</taxon>
        <taxon>Caldilineaceae</taxon>
        <taxon>Litorilinea</taxon>
    </lineage>
</organism>
<name>A0A540VHA1_9CHLR</name>
<evidence type="ECO:0000259" key="5">
    <source>
        <dbReference type="Pfam" id="PF00535"/>
    </source>
</evidence>
<dbReference type="PANTHER" id="PTHR43630:SF1">
    <property type="entry name" value="POLY-BETA-1,6-N-ACETYL-D-GLUCOSAMINE SYNTHASE"/>
    <property type="match status" value="1"/>
</dbReference>
<dbReference type="Proteomes" id="UP000317371">
    <property type="component" value="Unassembled WGS sequence"/>
</dbReference>
<dbReference type="OrthoDB" id="9766299at2"/>
<comment type="caution">
    <text evidence="6">The sequence shown here is derived from an EMBL/GenBank/DDBJ whole genome shotgun (WGS) entry which is preliminary data.</text>
</comment>
<proteinExistence type="inferred from homology"/>
<evidence type="ECO:0000313" key="7">
    <source>
        <dbReference type="Proteomes" id="UP000317371"/>
    </source>
</evidence>
<evidence type="ECO:0000256" key="1">
    <source>
        <dbReference type="ARBA" id="ARBA00006739"/>
    </source>
</evidence>
<reference evidence="6 7" key="1">
    <citation type="submission" date="2019-06" db="EMBL/GenBank/DDBJ databases">
        <title>Genome sequence of Litorilinea aerophila BAA-2444.</title>
        <authorList>
            <person name="Maclea K.S."/>
            <person name="Maurais E.G."/>
            <person name="Iannazzi L.C."/>
        </authorList>
    </citation>
    <scope>NUCLEOTIDE SEQUENCE [LARGE SCALE GENOMIC DNA]</scope>
    <source>
        <strain evidence="6 7">ATCC BAA-2444</strain>
    </source>
</reference>
<dbReference type="Pfam" id="PF00535">
    <property type="entry name" value="Glycos_transf_2"/>
    <property type="match status" value="1"/>
</dbReference>
<feature type="transmembrane region" description="Helical" evidence="4">
    <location>
        <begin position="252"/>
        <end position="271"/>
    </location>
</feature>
<gene>
    <name evidence="6" type="ORF">FKZ61_08660</name>
</gene>
<sequence length="330" mass="37450">MSMPAQEKLVCSVGVTAYNEEENIGNLLTALLDQHLHRVEIAEIIVVASACTDRTVPIVREFMARDPRIKLIEQERREGKTSAVNLFLAAASSDICVLESGDTIPDEYAVEHLVRMFEDPNVGMVGAQKVAVNTPDHIVGLLSHLRLRLEHELCLEIPRLGEMIAFRKVFDRIPPDVAMDEAFVEALVVRHGMLVKYAPDAVVYNTGPTTISDFVRQRRRNHAGHLYLKHKYGYAVSSIQNRRVLRVALKEVWGVIQLLWLLFLLAVLEGWSRLLGWYDFAIRRERHVVWDMAWTQKQNVKSAREHMPKGVMVEPPKKAVPAVSPGRLKQ</sequence>
<dbReference type="InParanoid" id="A0A540VHA1"/>
<dbReference type="PANTHER" id="PTHR43630">
    <property type="entry name" value="POLY-BETA-1,6-N-ACETYL-D-GLUCOSAMINE SYNTHASE"/>
    <property type="match status" value="1"/>
</dbReference>
<dbReference type="InterPro" id="IPR001173">
    <property type="entry name" value="Glyco_trans_2-like"/>
</dbReference>
<dbReference type="Gene3D" id="3.90.550.10">
    <property type="entry name" value="Spore Coat Polysaccharide Biosynthesis Protein SpsA, Chain A"/>
    <property type="match status" value="1"/>
</dbReference>
<dbReference type="RefSeq" id="WP_141609700.1">
    <property type="nucleotide sequence ID" value="NZ_VIGC02000009.1"/>
</dbReference>
<evidence type="ECO:0000256" key="4">
    <source>
        <dbReference type="SAM" id="Phobius"/>
    </source>
</evidence>
<dbReference type="AlphaFoldDB" id="A0A540VHA1"/>
<keyword evidence="4" id="KW-1133">Transmembrane helix</keyword>
<evidence type="ECO:0000256" key="2">
    <source>
        <dbReference type="ARBA" id="ARBA00022676"/>
    </source>
</evidence>
<comment type="similarity">
    <text evidence="1">Belongs to the glycosyltransferase 2 family.</text>
</comment>
<keyword evidence="3 6" id="KW-0808">Transferase</keyword>
<keyword evidence="4" id="KW-0812">Transmembrane</keyword>
<accession>A0A540VHA1</accession>
<evidence type="ECO:0000313" key="6">
    <source>
        <dbReference type="EMBL" id="TQE96147.1"/>
    </source>
</evidence>
<protein>
    <submittedName>
        <fullName evidence="6">Glycosyltransferase</fullName>
    </submittedName>
</protein>
<evidence type="ECO:0000256" key="3">
    <source>
        <dbReference type="ARBA" id="ARBA00022679"/>
    </source>
</evidence>
<dbReference type="InterPro" id="IPR029044">
    <property type="entry name" value="Nucleotide-diphossugar_trans"/>
</dbReference>
<keyword evidence="7" id="KW-1185">Reference proteome</keyword>
<dbReference type="GO" id="GO:0016757">
    <property type="term" value="F:glycosyltransferase activity"/>
    <property type="evidence" value="ECO:0007669"/>
    <property type="project" value="UniProtKB-KW"/>
</dbReference>
<keyword evidence="2" id="KW-0328">Glycosyltransferase</keyword>
<keyword evidence="4" id="KW-0472">Membrane</keyword>
<feature type="domain" description="Glycosyltransferase 2-like" evidence="5">
    <location>
        <begin position="12"/>
        <end position="142"/>
    </location>
</feature>
<dbReference type="SUPFAM" id="SSF53448">
    <property type="entry name" value="Nucleotide-diphospho-sugar transferases"/>
    <property type="match status" value="1"/>
</dbReference>
<dbReference type="EMBL" id="VIGC01000009">
    <property type="protein sequence ID" value="TQE96147.1"/>
    <property type="molecule type" value="Genomic_DNA"/>
</dbReference>